<feature type="domain" description="DUF1559" evidence="2">
    <location>
        <begin position="41"/>
        <end position="322"/>
    </location>
</feature>
<comment type="caution">
    <text evidence="3">The sequence shown here is derived from an EMBL/GenBank/DDBJ whole genome shotgun (WGS) entry which is preliminary data.</text>
</comment>
<dbReference type="InterPro" id="IPR027558">
    <property type="entry name" value="Pre_pil_HX9DG_C"/>
</dbReference>
<dbReference type="EMBL" id="JAMXLR010000038">
    <property type="protein sequence ID" value="MCO6044664.1"/>
    <property type="molecule type" value="Genomic_DNA"/>
</dbReference>
<dbReference type="Pfam" id="PF07963">
    <property type="entry name" value="N_methyl"/>
    <property type="match status" value="1"/>
</dbReference>
<evidence type="ECO:0000313" key="3">
    <source>
        <dbReference type="EMBL" id="MCO6044664.1"/>
    </source>
</evidence>
<keyword evidence="4" id="KW-1185">Reference proteome</keyword>
<protein>
    <submittedName>
        <fullName evidence="3">DUF1559 domain-containing protein</fullName>
    </submittedName>
</protein>
<feature type="transmembrane region" description="Helical" evidence="1">
    <location>
        <begin position="20"/>
        <end position="40"/>
    </location>
</feature>
<dbReference type="Pfam" id="PF07596">
    <property type="entry name" value="SBP_bac_10"/>
    <property type="match status" value="1"/>
</dbReference>
<dbReference type="Gene3D" id="3.30.700.10">
    <property type="entry name" value="Glycoprotein, Type 4 Pilin"/>
    <property type="match status" value="1"/>
</dbReference>
<keyword evidence="1" id="KW-1133">Transmembrane helix</keyword>
<dbReference type="Proteomes" id="UP001155241">
    <property type="component" value="Unassembled WGS sequence"/>
</dbReference>
<dbReference type="InterPro" id="IPR012902">
    <property type="entry name" value="N_methyl_site"/>
</dbReference>
<dbReference type="PANTHER" id="PTHR30093:SF2">
    <property type="entry name" value="TYPE II SECRETION SYSTEM PROTEIN H"/>
    <property type="match status" value="1"/>
</dbReference>
<sequence>MPVTVTSDRNTNRLRGFTLVELLVVIAIIGILVALLLPAVQAAREAARRTDCTNRFHQLGIALHNHHDTKGRFPEGARGRDVTSSTLAYPTNSGYRRVAFAIHLFPFMEEGARYDQYNFTDYHAMVRDPDSPFAVPQPGFICPSDEPVRTTKCDGGLARDYKGNYGVNWGPWSYDCQVVEYRGSRGGVVASRGCPTDSSEAVKMHNAPFHQEWGAKMRNITDGTSNTLAMMEIVQIEEVGNKCDRRGRIWNDDFACYQINTRATPNSSVADVGICDAANEIHPCQQMNSAQEARLVARSRHPGGVVVMLCDASVQFVTDDVDLVTWQAFSTIAGGESITSLD</sequence>
<organism evidence="3 4">
    <name type="scientific">Aeoliella straminimaris</name>
    <dbReference type="NCBI Taxonomy" id="2954799"/>
    <lineage>
        <taxon>Bacteria</taxon>
        <taxon>Pseudomonadati</taxon>
        <taxon>Planctomycetota</taxon>
        <taxon>Planctomycetia</taxon>
        <taxon>Pirellulales</taxon>
        <taxon>Lacipirellulaceae</taxon>
        <taxon>Aeoliella</taxon>
    </lineage>
</organism>
<dbReference type="InterPro" id="IPR045584">
    <property type="entry name" value="Pilin-like"/>
</dbReference>
<proteinExistence type="predicted"/>
<name>A0A9X2FA05_9BACT</name>
<dbReference type="PANTHER" id="PTHR30093">
    <property type="entry name" value="GENERAL SECRETION PATHWAY PROTEIN G"/>
    <property type="match status" value="1"/>
</dbReference>
<dbReference type="SUPFAM" id="SSF54523">
    <property type="entry name" value="Pili subunits"/>
    <property type="match status" value="1"/>
</dbReference>
<reference evidence="3" key="1">
    <citation type="submission" date="2022-06" db="EMBL/GenBank/DDBJ databases">
        <title>Aeoliella straminimaris, a novel planctomycete from sediments.</title>
        <authorList>
            <person name="Vitorino I.R."/>
            <person name="Lage O.M."/>
        </authorList>
    </citation>
    <scope>NUCLEOTIDE SEQUENCE</scope>
    <source>
        <strain evidence="3">ICT_H6.2</strain>
    </source>
</reference>
<dbReference type="NCBIfam" id="TIGR04294">
    <property type="entry name" value="pre_pil_HX9DG"/>
    <property type="match status" value="1"/>
</dbReference>
<keyword evidence="1" id="KW-0812">Transmembrane</keyword>
<evidence type="ECO:0000259" key="2">
    <source>
        <dbReference type="Pfam" id="PF07596"/>
    </source>
</evidence>
<evidence type="ECO:0000256" key="1">
    <source>
        <dbReference type="SAM" id="Phobius"/>
    </source>
</evidence>
<dbReference type="PROSITE" id="PS00409">
    <property type="entry name" value="PROKAR_NTER_METHYL"/>
    <property type="match status" value="1"/>
</dbReference>
<keyword evidence="1" id="KW-0472">Membrane</keyword>
<dbReference type="RefSeq" id="WP_252852780.1">
    <property type="nucleotide sequence ID" value="NZ_JAMXLR010000038.1"/>
</dbReference>
<accession>A0A9X2FA05</accession>
<dbReference type="AlphaFoldDB" id="A0A9X2FA05"/>
<gene>
    <name evidence="3" type="ORF">NG895_12170</name>
</gene>
<evidence type="ECO:0000313" key="4">
    <source>
        <dbReference type="Proteomes" id="UP001155241"/>
    </source>
</evidence>
<dbReference type="NCBIfam" id="TIGR02532">
    <property type="entry name" value="IV_pilin_GFxxxE"/>
    <property type="match status" value="1"/>
</dbReference>
<dbReference type="InterPro" id="IPR011453">
    <property type="entry name" value="DUF1559"/>
</dbReference>